<dbReference type="SUPFAM" id="SSF51556">
    <property type="entry name" value="Metallo-dependent hydrolases"/>
    <property type="match status" value="1"/>
</dbReference>
<dbReference type="InterPro" id="IPR015991">
    <property type="entry name" value="TatD/YcfH-like"/>
</dbReference>
<comment type="caution">
    <text evidence="4">The sequence shown here is derived from an EMBL/GenBank/DDBJ whole genome shotgun (WGS) entry which is preliminary data.</text>
</comment>
<evidence type="ECO:0000256" key="1">
    <source>
        <dbReference type="ARBA" id="ARBA00022723"/>
    </source>
</evidence>
<dbReference type="Gene3D" id="3.20.20.140">
    <property type="entry name" value="Metal-dependent hydrolases"/>
    <property type="match status" value="1"/>
</dbReference>
<accession>A0A140L0S1</accession>
<dbReference type="Pfam" id="PF01026">
    <property type="entry name" value="TatD_DNase"/>
    <property type="match status" value="1"/>
</dbReference>
<evidence type="ECO:0000313" key="5">
    <source>
        <dbReference type="Proteomes" id="UP000070456"/>
    </source>
</evidence>
<dbReference type="EC" id="3.1.21.-" evidence="4"/>
<dbReference type="PIRSF" id="PIRSF005902">
    <property type="entry name" value="DNase_TatD"/>
    <property type="match status" value="1"/>
</dbReference>
<dbReference type="GO" id="GO:0004536">
    <property type="term" value="F:DNA nuclease activity"/>
    <property type="evidence" value="ECO:0007669"/>
    <property type="project" value="InterPro"/>
</dbReference>
<dbReference type="CDD" id="cd01310">
    <property type="entry name" value="TatD_DNAse"/>
    <property type="match status" value="1"/>
</dbReference>
<dbReference type="FunFam" id="3.20.20.140:FF:000005">
    <property type="entry name" value="TatD family hydrolase"/>
    <property type="match status" value="1"/>
</dbReference>
<dbReference type="PROSITE" id="PS01091">
    <property type="entry name" value="TATD_3"/>
    <property type="match status" value="1"/>
</dbReference>
<keyword evidence="2 4" id="KW-0378">Hydrolase</keyword>
<dbReference type="PROSITE" id="PS01090">
    <property type="entry name" value="TATD_2"/>
    <property type="match status" value="1"/>
</dbReference>
<reference evidence="4 5" key="1">
    <citation type="submission" date="2015-12" db="EMBL/GenBank/DDBJ databases">
        <title>Draft genome sequence of the thermoanaerobe Thermotalea metallivorans, an isolate from the runoff channel of the Great Artesian Basin, Australia.</title>
        <authorList>
            <person name="Patel B.K."/>
        </authorList>
    </citation>
    <scope>NUCLEOTIDE SEQUENCE [LARGE SCALE GENOMIC DNA]</scope>
    <source>
        <strain evidence="4 5">B2-1</strain>
    </source>
</reference>
<dbReference type="GO" id="GO:0016788">
    <property type="term" value="F:hydrolase activity, acting on ester bonds"/>
    <property type="evidence" value="ECO:0007669"/>
    <property type="project" value="InterPro"/>
</dbReference>
<feature type="binding site" evidence="3">
    <location>
        <position position="92"/>
    </location>
    <ligand>
        <name>a divalent metal cation</name>
        <dbReference type="ChEBI" id="CHEBI:60240"/>
        <label>1</label>
    </ligand>
</feature>
<feature type="binding site" evidence="3">
    <location>
        <position position="8"/>
    </location>
    <ligand>
        <name>a divalent metal cation</name>
        <dbReference type="ChEBI" id="CHEBI:60240"/>
        <label>1</label>
    </ligand>
</feature>
<feature type="binding site" evidence="3">
    <location>
        <position position="128"/>
    </location>
    <ligand>
        <name>a divalent metal cation</name>
        <dbReference type="ChEBI" id="CHEBI:60240"/>
        <label>2</label>
    </ligand>
</feature>
<dbReference type="PANTHER" id="PTHR46124">
    <property type="entry name" value="D-AMINOACYL-TRNA DEACYLASE"/>
    <property type="match status" value="1"/>
</dbReference>
<organism evidence="4 5">
    <name type="scientific">Thermotalea metallivorans</name>
    <dbReference type="NCBI Taxonomy" id="520762"/>
    <lineage>
        <taxon>Bacteria</taxon>
        <taxon>Bacillati</taxon>
        <taxon>Bacillota</taxon>
        <taxon>Clostridia</taxon>
        <taxon>Peptostreptococcales</taxon>
        <taxon>Thermotaleaceae</taxon>
        <taxon>Thermotalea</taxon>
    </lineage>
</organism>
<dbReference type="PATRIC" id="fig|520762.4.peg.2833"/>
<dbReference type="Proteomes" id="UP000070456">
    <property type="component" value="Unassembled WGS sequence"/>
</dbReference>
<dbReference type="STRING" id="520762.AN619_25650"/>
<keyword evidence="1 3" id="KW-0479">Metal-binding</keyword>
<dbReference type="PROSITE" id="PS01137">
    <property type="entry name" value="TATD_1"/>
    <property type="match status" value="1"/>
</dbReference>
<feature type="binding site" evidence="3">
    <location>
        <position position="153"/>
    </location>
    <ligand>
        <name>a divalent metal cation</name>
        <dbReference type="ChEBI" id="CHEBI:60240"/>
        <label>2</label>
    </ligand>
</feature>
<keyword evidence="5" id="KW-1185">Reference proteome</keyword>
<protein>
    <submittedName>
        <fullName evidence="4">Putative deoxyribonuclease YcfH</fullName>
        <ecNumber evidence="4">3.1.21.-</ecNumber>
    </submittedName>
</protein>
<dbReference type="InterPro" id="IPR001130">
    <property type="entry name" value="TatD-like"/>
</dbReference>
<dbReference type="InterPro" id="IPR032466">
    <property type="entry name" value="Metal_Hydrolase"/>
</dbReference>
<dbReference type="RefSeq" id="WP_068557531.1">
    <property type="nucleotide sequence ID" value="NZ_LOEE01000062.1"/>
</dbReference>
<evidence type="ECO:0000313" key="4">
    <source>
        <dbReference type="EMBL" id="KXG74146.1"/>
    </source>
</evidence>
<dbReference type="AlphaFoldDB" id="A0A140L0S1"/>
<dbReference type="InterPro" id="IPR018228">
    <property type="entry name" value="DNase_TatD-rel_CS"/>
</dbReference>
<proteinExistence type="predicted"/>
<evidence type="ECO:0000256" key="3">
    <source>
        <dbReference type="PIRSR" id="PIRSR005902-1"/>
    </source>
</evidence>
<dbReference type="GO" id="GO:0046872">
    <property type="term" value="F:metal ion binding"/>
    <property type="evidence" value="ECO:0007669"/>
    <property type="project" value="UniProtKB-KW"/>
</dbReference>
<dbReference type="OrthoDB" id="9810005at2"/>
<dbReference type="NCBIfam" id="TIGR00010">
    <property type="entry name" value="YchF/TatD family DNA exonuclease"/>
    <property type="match status" value="1"/>
</dbReference>
<name>A0A140L0S1_9FIRM</name>
<sequence>MLFDSHAHLDDGRFDKDRELVLEKAKKNGVSLIMNPGADFRTSVRAVELAAKYDMVYAAVGVHPHEAKDMDEMTLLLLKELAQKPKVMAIGEIGLDFHYDNSPRDVQREWFRKQIQLAREVNLPMIVHDREANDEVMRILKEEKAFDVGVVMHCYSGSGELARQYIKLGAYISIAGPVTYNNARKTVEVVEKTPLEYLLIETDSPYLTPVPHRGKRNEPSMVRHVAEKIAEIKGISFEEVAEKTMENAKNFFRIK</sequence>
<dbReference type="PANTHER" id="PTHR46124:SF2">
    <property type="entry name" value="D-AMINOACYL-TRNA DEACYLASE"/>
    <property type="match status" value="1"/>
</dbReference>
<gene>
    <name evidence="4" type="primary">ycfH</name>
    <name evidence="4" type="ORF">AN619_25650</name>
</gene>
<dbReference type="GO" id="GO:0005829">
    <property type="term" value="C:cytosol"/>
    <property type="evidence" value="ECO:0007669"/>
    <property type="project" value="TreeGrafter"/>
</dbReference>
<feature type="binding site" evidence="3">
    <location>
        <position position="203"/>
    </location>
    <ligand>
        <name>a divalent metal cation</name>
        <dbReference type="ChEBI" id="CHEBI:60240"/>
        <label>1</label>
    </ligand>
</feature>
<feature type="binding site" evidence="3">
    <location>
        <position position="6"/>
    </location>
    <ligand>
        <name>a divalent metal cation</name>
        <dbReference type="ChEBI" id="CHEBI:60240"/>
        <label>1</label>
    </ligand>
</feature>
<evidence type="ECO:0000256" key="2">
    <source>
        <dbReference type="ARBA" id="ARBA00022801"/>
    </source>
</evidence>
<dbReference type="EMBL" id="LOEE01000062">
    <property type="protein sequence ID" value="KXG74146.1"/>
    <property type="molecule type" value="Genomic_DNA"/>
</dbReference>